<dbReference type="PANTHER" id="PTHR13720:SF13">
    <property type="entry name" value="CILIA- AND FLAGELLA-ASSOCIATED PROTEIN 251"/>
    <property type="match status" value="1"/>
</dbReference>
<evidence type="ECO:0000256" key="4">
    <source>
        <dbReference type="ARBA" id="ARBA00023273"/>
    </source>
</evidence>
<dbReference type="PANTHER" id="PTHR13720">
    <property type="entry name" value="WD-40 REPEAT PROTEIN"/>
    <property type="match status" value="1"/>
</dbReference>
<evidence type="ECO:0000256" key="2">
    <source>
        <dbReference type="ARBA" id="ARBA00022574"/>
    </source>
</evidence>
<dbReference type="SUPFAM" id="SSF47473">
    <property type="entry name" value="EF-hand"/>
    <property type="match status" value="1"/>
</dbReference>
<dbReference type="InterPro" id="IPR036322">
    <property type="entry name" value="WD40_repeat_dom_sf"/>
</dbReference>
<evidence type="ECO:0000313" key="5">
    <source>
        <dbReference type="Ensembl" id="ENSSFAP00005056662.1"/>
    </source>
</evidence>
<evidence type="ECO:0000256" key="3">
    <source>
        <dbReference type="ARBA" id="ARBA00022737"/>
    </source>
</evidence>
<keyword evidence="4" id="KW-0966">Cell projection</keyword>
<accession>A0A672JU20</accession>
<dbReference type="Proteomes" id="UP000472267">
    <property type="component" value="Chromosome 12"/>
</dbReference>
<dbReference type="InterPro" id="IPR050630">
    <property type="entry name" value="WD_repeat_EMAP"/>
</dbReference>
<reference evidence="5" key="1">
    <citation type="submission" date="2019-06" db="EMBL/GenBank/DDBJ databases">
        <authorList>
            <consortium name="Wellcome Sanger Institute Data Sharing"/>
        </authorList>
    </citation>
    <scope>NUCLEOTIDE SEQUENCE [LARGE SCALE GENOMIC DNA]</scope>
</reference>
<dbReference type="Ensembl" id="ENSSFAT00005058381.1">
    <property type="protein sequence ID" value="ENSSFAP00005056662.1"/>
    <property type="gene ID" value="ENSSFAG00005026779.1"/>
</dbReference>
<evidence type="ECO:0000313" key="6">
    <source>
        <dbReference type="Proteomes" id="UP000472267"/>
    </source>
</evidence>
<dbReference type="AlphaFoldDB" id="A0A672JU20"/>
<protein>
    <recommendedName>
        <fullName evidence="7">WD repeat domain 66</fullName>
    </recommendedName>
</protein>
<sequence>VELNDRKTLLGPTYGSPIKQIAVLPKSKELETTPYYLAFITEDKVGLQMLPLDGNPYKSSALVCHPTGVSAFACSPDGQLIFTAGSSDCMLLSWEINLNVLEAGAHLGGKDLEPFFALLEGGRNGKFYQEMEDFFSFCQIRHQGLDLMENRQLSTKIPLSEVPTLMRALAYFPTEQEVEHMQNEVKFSKYAETGKYVTDIDLGEFIKLYVNHRPAFGISRNEISQAFHVHGHSDGTGQPIFLTGERMTEEEVAECFATLLGLNDEEKDEEWEHSGRGKTHSKLY</sequence>
<evidence type="ECO:0000256" key="1">
    <source>
        <dbReference type="ARBA" id="ARBA00004138"/>
    </source>
</evidence>
<keyword evidence="6" id="KW-1185">Reference proteome</keyword>
<dbReference type="GO" id="GO:0036126">
    <property type="term" value="C:sperm flagellum"/>
    <property type="evidence" value="ECO:0007669"/>
    <property type="project" value="TreeGrafter"/>
</dbReference>
<keyword evidence="3" id="KW-0677">Repeat</keyword>
<proteinExistence type="predicted"/>
<dbReference type="InParanoid" id="A0A672JU20"/>
<evidence type="ECO:0008006" key="7">
    <source>
        <dbReference type="Google" id="ProtNLM"/>
    </source>
</evidence>
<reference evidence="5" key="2">
    <citation type="submission" date="2025-08" db="UniProtKB">
        <authorList>
            <consortium name="Ensembl"/>
        </authorList>
    </citation>
    <scope>IDENTIFICATION</scope>
</reference>
<dbReference type="SUPFAM" id="SSF50978">
    <property type="entry name" value="WD40 repeat-like"/>
    <property type="match status" value="1"/>
</dbReference>
<reference evidence="5" key="3">
    <citation type="submission" date="2025-09" db="UniProtKB">
        <authorList>
            <consortium name="Ensembl"/>
        </authorList>
    </citation>
    <scope>IDENTIFICATION</scope>
</reference>
<keyword evidence="2" id="KW-0853">WD repeat</keyword>
<comment type="subcellular location">
    <subcellularLocation>
        <location evidence="1">Cell projection</location>
        <location evidence="1">Cilium</location>
    </subcellularLocation>
</comment>
<dbReference type="OMA" id="CAIICHP"/>
<name>A0A672JU20_SALFA</name>
<dbReference type="InterPro" id="IPR011992">
    <property type="entry name" value="EF-hand-dom_pair"/>
</dbReference>
<organism evidence="5 6">
    <name type="scientific">Salarias fasciatus</name>
    <name type="common">Jewelled blenny</name>
    <name type="synonym">Blennius fasciatus</name>
    <dbReference type="NCBI Taxonomy" id="181472"/>
    <lineage>
        <taxon>Eukaryota</taxon>
        <taxon>Metazoa</taxon>
        <taxon>Chordata</taxon>
        <taxon>Craniata</taxon>
        <taxon>Vertebrata</taxon>
        <taxon>Euteleostomi</taxon>
        <taxon>Actinopterygii</taxon>
        <taxon>Neopterygii</taxon>
        <taxon>Teleostei</taxon>
        <taxon>Neoteleostei</taxon>
        <taxon>Acanthomorphata</taxon>
        <taxon>Ovalentaria</taxon>
        <taxon>Blenniimorphae</taxon>
        <taxon>Blenniiformes</taxon>
        <taxon>Blennioidei</taxon>
        <taxon>Blenniidae</taxon>
        <taxon>Salariinae</taxon>
        <taxon>Salarias</taxon>
    </lineage>
</organism>